<feature type="transmembrane region" description="Helical" evidence="6">
    <location>
        <begin position="102"/>
        <end position="130"/>
    </location>
</feature>
<dbReference type="STRING" id="1047168.A0A0F4H0N7"/>
<evidence type="ECO:0000256" key="5">
    <source>
        <dbReference type="ARBA" id="ARBA00023136"/>
    </source>
</evidence>
<organism evidence="7 8">
    <name type="scientific">Zymoseptoria brevis</name>
    <dbReference type="NCBI Taxonomy" id="1047168"/>
    <lineage>
        <taxon>Eukaryota</taxon>
        <taxon>Fungi</taxon>
        <taxon>Dikarya</taxon>
        <taxon>Ascomycota</taxon>
        <taxon>Pezizomycotina</taxon>
        <taxon>Dothideomycetes</taxon>
        <taxon>Dothideomycetidae</taxon>
        <taxon>Mycosphaerellales</taxon>
        <taxon>Mycosphaerellaceae</taxon>
        <taxon>Zymoseptoria</taxon>
    </lineage>
</organism>
<dbReference type="Proteomes" id="UP000033647">
    <property type="component" value="Unassembled WGS sequence"/>
</dbReference>
<dbReference type="GO" id="GO:0008250">
    <property type="term" value="C:oligosaccharyltransferase complex"/>
    <property type="evidence" value="ECO:0007669"/>
    <property type="project" value="UniProtKB-UniRule"/>
</dbReference>
<evidence type="ECO:0000256" key="1">
    <source>
        <dbReference type="ARBA" id="ARBA00004141"/>
    </source>
</evidence>
<dbReference type="Pfam" id="PF05251">
    <property type="entry name" value="Ost5"/>
    <property type="match status" value="1"/>
</dbReference>
<comment type="function">
    <text evidence="6">Subunit of the oligosaccharyl transferase (OST) complex that catalyzes the initial transfer of a defined glycan (Glc(3)Man(9)GlcNAc(2) in eukaryotes) from the lipid carrier dolichol-pyrophosphate to an asparagine residue within an Asn-X-Ser/Thr consensus motif in nascent polypeptide chains, the first step in protein N-glycosylation. N-glycosylation occurs cotranslationally and the complex associates with the Sec61 complex at the channel-forming translocon complex that mediates protein translocation across the endoplasmic reticulum (ER). All subunits are required for a maximal enzyme activity.</text>
</comment>
<feature type="transmembrane region" description="Helical" evidence="6">
    <location>
        <begin position="54"/>
        <end position="82"/>
    </location>
</feature>
<dbReference type="AlphaFoldDB" id="A0A0F4H0N7"/>
<keyword evidence="8" id="KW-1185">Reference proteome</keyword>
<accession>A0A0F4H0N7</accession>
<evidence type="ECO:0000256" key="6">
    <source>
        <dbReference type="RuleBase" id="RU367008"/>
    </source>
</evidence>
<dbReference type="OrthoDB" id="5371169at2759"/>
<proteinExistence type="inferred from homology"/>
<evidence type="ECO:0000256" key="4">
    <source>
        <dbReference type="ARBA" id="ARBA00022989"/>
    </source>
</evidence>
<dbReference type="GO" id="GO:0006487">
    <property type="term" value="P:protein N-linked glycosylation"/>
    <property type="evidence" value="ECO:0007669"/>
    <property type="project" value="UniProtKB-UniRule"/>
</dbReference>
<reference evidence="7 8" key="1">
    <citation type="submission" date="2015-03" db="EMBL/GenBank/DDBJ databases">
        <title>RNA-seq based gene annotation and comparative genomics of four Zymoseptoria species reveal species-specific pathogenicity related genes and transposable element activity.</title>
        <authorList>
            <person name="Grandaubert J."/>
            <person name="Bhattacharyya A."/>
            <person name="Stukenbrock E.H."/>
        </authorList>
    </citation>
    <scope>NUCLEOTIDE SEQUENCE [LARGE SCALE GENOMIC DNA]</scope>
    <source>
        <strain evidence="7 8">Zb18110</strain>
    </source>
</reference>
<comment type="caution">
    <text evidence="7">The sequence shown here is derived from an EMBL/GenBank/DDBJ whole genome shotgun (WGS) entry which is preliminary data.</text>
</comment>
<keyword evidence="4 6" id="KW-1133">Transmembrane helix</keyword>
<evidence type="ECO:0000256" key="2">
    <source>
        <dbReference type="ARBA" id="ARBA00009825"/>
    </source>
</evidence>
<gene>
    <name evidence="7" type="ORF">TI39_contig263g00003</name>
</gene>
<comment type="subcellular location">
    <subcellularLocation>
        <location evidence="1 6">Membrane</location>
        <topology evidence="1 6">Multi-pass membrane protein</topology>
    </subcellularLocation>
</comment>
<evidence type="ECO:0000256" key="3">
    <source>
        <dbReference type="ARBA" id="ARBA00022692"/>
    </source>
</evidence>
<keyword evidence="3 6" id="KW-0812">Transmembrane</keyword>
<sequence length="140" mass="15201">MSAQSLQALWDASASQPFIAATPKDTQFSVGFFLLLGGLILSGLFGLNNTLKNLPILAVPASLAFGFGAVYMICAVGVYTYALYRPPRTPAPSTRVPVHRDFHPVTSTLFILSWAVAGFFAAFTIALYLLRLLSVWKKDD</sequence>
<dbReference type="EMBL" id="LAFY01000255">
    <property type="protein sequence ID" value="KJY02041.1"/>
    <property type="molecule type" value="Genomic_DNA"/>
</dbReference>
<keyword evidence="5 6" id="KW-0472">Membrane</keyword>
<evidence type="ECO:0000313" key="8">
    <source>
        <dbReference type="Proteomes" id="UP000033647"/>
    </source>
</evidence>
<dbReference type="InterPro" id="IPR007915">
    <property type="entry name" value="TMEM258/Ost5"/>
</dbReference>
<evidence type="ECO:0000313" key="7">
    <source>
        <dbReference type="EMBL" id="KJY02041.1"/>
    </source>
</evidence>
<comment type="caution">
    <text evidence="6">Lacks conserved residue(s) required for the propagation of feature annotation.</text>
</comment>
<name>A0A0F4H0N7_9PEZI</name>
<protein>
    <recommendedName>
        <fullName evidence="6">Dolichyl-diphosphooligosaccharide-protein glycosyltransferase subunit OST5</fullName>
    </recommendedName>
</protein>
<feature type="transmembrane region" description="Helical" evidence="6">
    <location>
        <begin position="28"/>
        <end position="47"/>
    </location>
</feature>
<comment type="subunit">
    <text evidence="6">Component of the oligosaccharyltransferase (OST) complex.</text>
</comment>
<comment type="similarity">
    <text evidence="2 6">Belongs to the OST5 family.</text>
</comment>